<dbReference type="Proteomes" id="UP000184330">
    <property type="component" value="Unassembled WGS sequence"/>
</dbReference>
<evidence type="ECO:0000256" key="6">
    <source>
        <dbReference type="ARBA" id="ARBA00023054"/>
    </source>
</evidence>
<evidence type="ECO:0000256" key="9">
    <source>
        <dbReference type="SAM" id="MobiDB-lite"/>
    </source>
</evidence>
<evidence type="ECO:0000256" key="1">
    <source>
        <dbReference type="ARBA" id="ARBA00009729"/>
    </source>
</evidence>
<evidence type="ECO:0000256" key="8">
    <source>
        <dbReference type="SAM" id="Coils"/>
    </source>
</evidence>
<keyword evidence="6 8" id="KW-0175">Coiled coil</keyword>
<dbReference type="OrthoDB" id="447953at2759"/>
<evidence type="ECO:0000256" key="4">
    <source>
        <dbReference type="ARBA" id="ARBA00022927"/>
    </source>
</evidence>
<sequence length="1393" mass="155521">MAIQIYLAHTGQRLQADPGNFPTLDAFKTWVAKHINIAIRDQISLTDQGRPVKFQGLSSEKEIFVYDRRIVQPNSASSAKFLQSDIPIPAKYNVSRPPDTIAPDQNDLQTWRDLFMQRRSWALKVVDDCTVMSLEAQQRYGEIEVIARGVDTAVMNLDKHVKLLDQKNADIQAWAVDVRKDDDLTRTDWDASIKWLRSLPASYDMIKFITGRDIRKGQHQPTLEDLVDGEEVKKAGKDVCAISSSLNQGSAILGSQVDEVIRRTDGLLDRIEKSPALSVVGRGDEPAQLMQDIEAIAKKISNDYENVLGFSNTSKNVIQASKSALTHTRSFLPNLSKRSLEMDQILRTITETRNAVAAESLEAMRDIALVTAMVSEANAAFATLQLNGDAFDAINLLSTVNALPVTYASFMAEAIRRREWNDKVRSDSSTLANEMAAFQDEESKRRRKWQKSTGAVLWGEKAERKVIGLEVNLLGDEDDWPQVARQDLESLLEILQVQDAKAGVIADISKIISDLNNPTRQQSKRAKAFKAGSMHENALGRSALLMRGDDDLIRVLQEEKQKTESKLKTAESRVRRLEDLLHRQSQVTRTSTGNVFQPSGYPSPDTGVMANPLASPRLHEDISRRSSVSSRRFSANQGADEKAVQQKLLSLEAELIAERARSAGLESEISARKTSTNNMQAQVDEATSTKKDLMENFEAQQREFSEERKSLEEEIKHYKTRLEELEDEMERYLGSRENERTSTDERVRLLEVELERVRKEAALEAQKSQGQVDFLRNDAKMQREANEALEKQLQSSRDDNRDLLARAEKAEHATALQTKALQDVHAQVSPNSTIPEDLKELADTLVTLSGDLVAELSSIKSDSAIARSDRDTAQAIVTELKSELETLSEKLSAGEAETLQLRETISEERAKFAAVGTELADERMQLSTLRSKIADGETGSEAMRLRLEEEEKKVTNMSEDLAARQSRIGSLEEELRSVQEKYQSAHLKHEKLSSRFEARTSRAKDLTQRVYAQNDRLCRLLERLSYSVTREGNSMIIQRLPRPERSGTANDSSDPGSSVRRSISGAMNRKAMVDSGDLDLLYWMQNEDSEVENEKYEAYLNAIGSFDVEQFCEVITKRVKDMEYTAKKYSKDARAYREKSHSAQKEAHEKIAFKNFKEGDLALFLPTRNQATGAWAAFNVGAPHYFLREQESHKLRTRDWLLARIHKIEDRVVDLSKSMSSARLNVSDGRSFGETSNGGDSFEDDNPFDLSDGLRWYLIDAAEEKPGAPTTPGLGKSTVASTNDYATGTPIRRSKKSSSSGVDGINKTLSKSLDSRRSSNNSKKSVAAANTLIKTSSTTDTASLKAVATTQTSGEASEPQNIASSSRQEGTGSGDKVLNSEVRNNHIDDLMGP</sequence>
<feature type="compositionally biased region" description="Polar residues" evidence="9">
    <location>
        <begin position="1341"/>
        <end position="1370"/>
    </location>
</feature>
<organism evidence="12 13">
    <name type="scientific">Phialocephala subalpina</name>
    <dbReference type="NCBI Taxonomy" id="576137"/>
    <lineage>
        <taxon>Eukaryota</taxon>
        <taxon>Fungi</taxon>
        <taxon>Dikarya</taxon>
        <taxon>Ascomycota</taxon>
        <taxon>Pezizomycotina</taxon>
        <taxon>Leotiomycetes</taxon>
        <taxon>Helotiales</taxon>
        <taxon>Mollisiaceae</taxon>
        <taxon>Phialocephala</taxon>
        <taxon>Phialocephala fortinii species complex</taxon>
    </lineage>
</organism>
<dbReference type="GO" id="GO:0034045">
    <property type="term" value="C:phagophore assembly site membrane"/>
    <property type="evidence" value="ECO:0007669"/>
    <property type="project" value="UniProtKB-SubCell"/>
</dbReference>
<evidence type="ECO:0000256" key="7">
    <source>
        <dbReference type="RuleBase" id="RU367075"/>
    </source>
</evidence>
<dbReference type="EMBL" id="FJOG01000019">
    <property type="protein sequence ID" value="CZR62041.1"/>
    <property type="molecule type" value="Genomic_DNA"/>
</dbReference>
<feature type="coiled-coil region" evidence="8">
    <location>
        <begin position="870"/>
        <end position="897"/>
    </location>
</feature>
<evidence type="ECO:0000256" key="5">
    <source>
        <dbReference type="ARBA" id="ARBA00023006"/>
    </source>
</evidence>
<feature type="region of interest" description="Disordered" evidence="9">
    <location>
        <begin position="1038"/>
        <end position="1066"/>
    </location>
</feature>
<evidence type="ECO:0000313" key="13">
    <source>
        <dbReference type="Proteomes" id="UP000184330"/>
    </source>
</evidence>
<proteinExistence type="inferred from homology"/>
<dbReference type="GO" id="GO:0015031">
    <property type="term" value="P:protein transport"/>
    <property type="evidence" value="ECO:0007669"/>
    <property type="project" value="UniProtKB-KW"/>
</dbReference>
<comment type="subunit">
    <text evidence="7">Homodimer.</text>
</comment>
<feature type="region of interest" description="Disordered" evidence="9">
    <location>
        <begin position="1226"/>
        <end position="1246"/>
    </location>
</feature>
<gene>
    <name evidence="12" type="ORF">PAC_11938</name>
</gene>
<dbReference type="Gene3D" id="1.10.287.1490">
    <property type="match status" value="1"/>
</dbReference>
<dbReference type="Pfam" id="PF04108">
    <property type="entry name" value="ATG17_like"/>
    <property type="match status" value="1"/>
</dbReference>
<dbReference type="GO" id="GO:1990316">
    <property type="term" value="C:Atg1/ULK1 kinase complex"/>
    <property type="evidence" value="ECO:0007669"/>
    <property type="project" value="TreeGrafter"/>
</dbReference>
<name>A0A1L7XAJ1_9HELO</name>
<feature type="domain" description="Autophagy-related protein 11 C-terminal" evidence="11">
    <location>
        <begin position="1113"/>
        <end position="1263"/>
    </location>
</feature>
<dbReference type="PANTHER" id="PTHR13222">
    <property type="entry name" value="RB1-INDUCIBLE COILED-COIL"/>
    <property type="match status" value="1"/>
</dbReference>
<keyword evidence="4 7" id="KW-0653">Protein transport</keyword>
<accession>A0A1L7XAJ1</accession>
<dbReference type="InterPro" id="IPR019460">
    <property type="entry name" value="Atg11_C"/>
</dbReference>
<feature type="region of interest" description="Disordered" evidence="9">
    <location>
        <begin position="1341"/>
        <end position="1393"/>
    </location>
</feature>
<feature type="region of interest" description="Disordered" evidence="9">
    <location>
        <begin position="1264"/>
        <end position="1326"/>
    </location>
</feature>
<dbReference type="GO" id="GO:0034517">
    <property type="term" value="P:ribophagy"/>
    <property type="evidence" value="ECO:0007669"/>
    <property type="project" value="TreeGrafter"/>
</dbReference>
<reference evidence="12 13" key="1">
    <citation type="submission" date="2016-03" db="EMBL/GenBank/DDBJ databases">
        <authorList>
            <person name="Ploux O."/>
        </authorList>
    </citation>
    <scope>NUCLEOTIDE SEQUENCE [LARGE SCALE GENOMIC DNA]</scope>
    <source>
        <strain evidence="12 13">UAMH 11012</strain>
    </source>
</reference>
<comment type="subcellular location">
    <subcellularLocation>
        <location evidence="7">Preautophagosomal structure membrane</location>
        <topology evidence="7">Peripheral membrane protein</topology>
    </subcellularLocation>
    <subcellularLocation>
        <location evidence="7">Vacuole membrane</location>
        <topology evidence="7">Peripheral membrane protein</topology>
    </subcellularLocation>
    <text evidence="7">During pexophagy, accumulates in the vacuolar membrane region, where the peroxisomes contact the vacuole.</text>
</comment>
<dbReference type="GO" id="GO:0061709">
    <property type="term" value="P:reticulophagy"/>
    <property type="evidence" value="ECO:0007669"/>
    <property type="project" value="TreeGrafter"/>
</dbReference>
<feature type="domain" description="Autophagy protein ATG17-like" evidence="10">
    <location>
        <begin position="112"/>
        <end position="457"/>
    </location>
</feature>
<evidence type="ECO:0000313" key="12">
    <source>
        <dbReference type="EMBL" id="CZR62041.1"/>
    </source>
</evidence>
<dbReference type="GO" id="GO:0005774">
    <property type="term" value="C:vacuolar membrane"/>
    <property type="evidence" value="ECO:0007669"/>
    <property type="project" value="UniProtKB-SubCell"/>
</dbReference>
<dbReference type="InterPro" id="IPR040040">
    <property type="entry name" value="ATG11"/>
</dbReference>
<dbReference type="GO" id="GO:0019901">
    <property type="term" value="F:protein kinase binding"/>
    <property type="evidence" value="ECO:0007669"/>
    <property type="project" value="TreeGrafter"/>
</dbReference>
<keyword evidence="5 7" id="KW-0072">Autophagy</keyword>
<dbReference type="GO" id="GO:0060090">
    <property type="term" value="F:molecular adaptor activity"/>
    <property type="evidence" value="ECO:0007669"/>
    <property type="project" value="TreeGrafter"/>
</dbReference>
<dbReference type="GO" id="GO:1903599">
    <property type="term" value="P:positive regulation of autophagy of mitochondrion"/>
    <property type="evidence" value="ECO:0007669"/>
    <property type="project" value="UniProtKB-UniRule"/>
</dbReference>
<dbReference type="GO" id="GO:0000045">
    <property type="term" value="P:autophagosome assembly"/>
    <property type="evidence" value="ECO:0007669"/>
    <property type="project" value="UniProtKB-UniRule"/>
</dbReference>
<evidence type="ECO:0000256" key="2">
    <source>
        <dbReference type="ARBA" id="ARBA00013804"/>
    </source>
</evidence>
<dbReference type="PANTHER" id="PTHR13222:SF1">
    <property type="entry name" value="RB1-INDUCIBLE COILED-COIL PROTEIN 1"/>
    <property type="match status" value="1"/>
</dbReference>
<feature type="compositionally biased region" description="Low complexity" evidence="9">
    <location>
        <begin position="625"/>
        <end position="634"/>
    </location>
</feature>
<protein>
    <recommendedName>
        <fullName evidence="2 7">Autophagy-related protein 11</fullName>
    </recommendedName>
</protein>
<comment type="function">
    <text evidence="7">Involved in cytoplasm to vacuole transport (Cvt), pexophagy, mitophagy and nucleophagy. Recruits mitochondria for their selective degradation via autophagy (mitophagy) during starvation. Works as scaffold proteins that recruit ATG proteins to the pre-autophagosome (PAS), the site of vesicle/autophagosome formation. Required for the Cvt vesicles completion.</text>
</comment>
<evidence type="ECO:0000256" key="3">
    <source>
        <dbReference type="ARBA" id="ARBA00022448"/>
    </source>
</evidence>
<keyword evidence="3 7" id="KW-0813">Transport</keyword>
<dbReference type="InterPro" id="IPR045326">
    <property type="entry name" value="ATG17-like_dom"/>
</dbReference>
<keyword evidence="13" id="KW-1185">Reference proteome</keyword>
<evidence type="ECO:0000259" key="10">
    <source>
        <dbReference type="Pfam" id="PF04108"/>
    </source>
</evidence>
<feature type="compositionally biased region" description="Polar residues" evidence="9">
    <location>
        <begin position="1047"/>
        <end position="1061"/>
    </location>
</feature>
<feature type="coiled-coil region" evidence="8">
    <location>
        <begin position="940"/>
        <end position="988"/>
    </location>
</feature>
<dbReference type="GO" id="GO:0034727">
    <property type="term" value="P:piecemeal microautophagy of the nucleus"/>
    <property type="evidence" value="ECO:0007669"/>
    <property type="project" value="TreeGrafter"/>
</dbReference>
<dbReference type="Pfam" id="PF10377">
    <property type="entry name" value="ATG11"/>
    <property type="match status" value="1"/>
</dbReference>
<keyword evidence="7" id="KW-0472">Membrane</keyword>
<feature type="region of interest" description="Disordered" evidence="9">
    <location>
        <begin position="620"/>
        <end position="639"/>
    </location>
</feature>
<feature type="coiled-coil region" evidence="8">
    <location>
        <begin position="676"/>
        <end position="813"/>
    </location>
</feature>
<comment type="similarity">
    <text evidence="1 7">Belongs to the ATG11 family.</text>
</comment>
<feature type="compositionally biased region" description="Basic and acidic residues" evidence="9">
    <location>
        <begin position="1383"/>
        <end position="1393"/>
    </location>
</feature>
<feature type="coiled-coil region" evidence="8">
    <location>
        <begin position="553"/>
        <end position="587"/>
    </location>
</feature>
<dbReference type="STRING" id="576137.A0A1L7XAJ1"/>
<evidence type="ECO:0000259" key="11">
    <source>
        <dbReference type="Pfam" id="PF10377"/>
    </source>
</evidence>
<dbReference type="GO" id="GO:0000422">
    <property type="term" value="P:autophagy of mitochondrion"/>
    <property type="evidence" value="ECO:0007669"/>
    <property type="project" value="TreeGrafter"/>
</dbReference>
<keyword evidence="7" id="KW-0926">Vacuole</keyword>
<dbReference type="SUPFAM" id="SSF57997">
    <property type="entry name" value="Tropomyosin"/>
    <property type="match status" value="1"/>
</dbReference>